<comment type="caution">
    <text evidence="2">The sequence shown here is derived from an EMBL/GenBank/DDBJ whole genome shotgun (WGS) entry which is preliminary data.</text>
</comment>
<proteinExistence type="predicted"/>
<dbReference type="InterPro" id="IPR003797">
    <property type="entry name" value="DegV"/>
</dbReference>
<dbReference type="Proteomes" id="UP000886757">
    <property type="component" value="Unassembled WGS sequence"/>
</dbReference>
<dbReference type="Pfam" id="PF02645">
    <property type="entry name" value="DegV"/>
    <property type="match status" value="1"/>
</dbReference>
<dbReference type="PROSITE" id="PS51482">
    <property type="entry name" value="DEGV"/>
    <property type="match status" value="1"/>
</dbReference>
<dbReference type="Gene3D" id="3.40.50.10170">
    <property type="match status" value="1"/>
</dbReference>
<keyword evidence="1" id="KW-0446">Lipid-binding</keyword>
<dbReference type="NCBIfam" id="TIGR00762">
    <property type="entry name" value="DegV"/>
    <property type="match status" value="1"/>
</dbReference>
<dbReference type="AlphaFoldDB" id="A0A9D1ADV0"/>
<dbReference type="PANTHER" id="PTHR33434:SF2">
    <property type="entry name" value="FATTY ACID-BINDING PROTEIN TM_1468"/>
    <property type="match status" value="1"/>
</dbReference>
<sequence length="284" mass="32021">MERKIILSADSTCDLGTELQEKYQVHFYPFHVILEGKDYQDNVDIHPEDLYRAWRERRQLPKTAAINVSEYMDYFRKWVEDGYDVIHLNLGRALSSAHQNCVLAAQELGHVYPVDSCNLSTGIGLLVLKAADMIEAGMEASEIAEELKRMTGKVHASFILDTLEFMRAGGRCSAVVAFGANALGLKPCIEVQNRDGSMTVGKKYRGKLEKVLGNYVKDRLKMYPDIDRSRLFITHSGIDGEYLSQVKKTVMETMDFENIYITQASCTISCHCGPNTLGILFMTK</sequence>
<evidence type="ECO:0000313" key="2">
    <source>
        <dbReference type="EMBL" id="HIR14149.1"/>
    </source>
</evidence>
<organism evidence="2 3">
    <name type="scientific">Candidatus Choladousia intestinavium</name>
    <dbReference type="NCBI Taxonomy" id="2840727"/>
    <lineage>
        <taxon>Bacteria</taxon>
        <taxon>Bacillati</taxon>
        <taxon>Bacillota</taxon>
        <taxon>Clostridia</taxon>
        <taxon>Lachnospirales</taxon>
        <taxon>Lachnospiraceae</taxon>
        <taxon>Lachnospiraceae incertae sedis</taxon>
        <taxon>Candidatus Choladousia</taxon>
    </lineage>
</organism>
<evidence type="ECO:0000256" key="1">
    <source>
        <dbReference type="ARBA" id="ARBA00023121"/>
    </source>
</evidence>
<protein>
    <submittedName>
        <fullName evidence="2">DegV family protein</fullName>
    </submittedName>
</protein>
<dbReference type="GO" id="GO:0008289">
    <property type="term" value="F:lipid binding"/>
    <property type="evidence" value="ECO:0007669"/>
    <property type="project" value="UniProtKB-KW"/>
</dbReference>
<accession>A0A9D1ADV0</accession>
<dbReference type="SUPFAM" id="SSF82549">
    <property type="entry name" value="DAK1/DegV-like"/>
    <property type="match status" value="1"/>
</dbReference>
<dbReference type="InterPro" id="IPR050270">
    <property type="entry name" value="DegV_domain_contain"/>
</dbReference>
<dbReference type="InterPro" id="IPR043168">
    <property type="entry name" value="DegV_C"/>
</dbReference>
<gene>
    <name evidence="2" type="ORF">IAB31_09535</name>
</gene>
<evidence type="ECO:0000313" key="3">
    <source>
        <dbReference type="Proteomes" id="UP000886757"/>
    </source>
</evidence>
<reference evidence="2" key="2">
    <citation type="journal article" date="2021" name="PeerJ">
        <title>Extensive microbial diversity within the chicken gut microbiome revealed by metagenomics and culture.</title>
        <authorList>
            <person name="Gilroy R."/>
            <person name="Ravi A."/>
            <person name="Getino M."/>
            <person name="Pursley I."/>
            <person name="Horton D.L."/>
            <person name="Alikhan N.F."/>
            <person name="Baker D."/>
            <person name="Gharbi K."/>
            <person name="Hall N."/>
            <person name="Watson M."/>
            <person name="Adriaenssens E.M."/>
            <person name="Foster-Nyarko E."/>
            <person name="Jarju S."/>
            <person name="Secka A."/>
            <person name="Antonio M."/>
            <person name="Oren A."/>
            <person name="Chaudhuri R.R."/>
            <person name="La Ragione R."/>
            <person name="Hildebrand F."/>
            <person name="Pallen M.J."/>
        </authorList>
    </citation>
    <scope>NUCLEOTIDE SEQUENCE</scope>
    <source>
        <strain evidence="2">ChiSjej4B22-8148</strain>
    </source>
</reference>
<dbReference type="PANTHER" id="PTHR33434">
    <property type="entry name" value="DEGV DOMAIN-CONTAINING PROTEIN DR_1986-RELATED"/>
    <property type="match status" value="1"/>
</dbReference>
<reference evidence="2" key="1">
    <citation type="submission" date="2020-10" db="EMBL/GenBank/DDBJ databases">
        <authorList>
            <person name="Gilroy R."/>
        </authorList>
    </citation>
    <scope>NUCLEOTIDE SEQUENCE</scope>
    <source>
        <strain evidence="2">ChiSjej4B22-8148</strain>
    </source>
</reference>
<name>A0A9D1ADV0_9FIRM</name>
<dbReference type="EMBL" id="DVGK01000110">
    <property type="protein sequence ID" value="HIR14149.1"/>
    <property type="molecule type" value="Genomic_DNA"/>
</dbReference>
<dbReference type="Gene3D" id="3.30.1180.10">
    <property type="match status" value="1"/>
</dbReference>